<organism evidence="1">
    <name type="scientific">Candidatus Methanofastidiosum methylothiophilum</name>
    <dbReference type="NCBI Taxonomy" id="1705564"/>
    <lineage>
        <taxon>Archaea</taxon>
        <taxon>Methanobacteriati</taxon>
        <taxon>Methanobacteriota</taxon>
        <taxon>Stenosarchaea group</taxon>
        <taxon>Candidatus Methanofastidiosia</taxon>
        <taxon>Candidatus Methanofastidiosales</taxon>
        <taxon>Candidatus Methanofastidiosaceae</taxon>
        <taxon>Candidatus Methanofastidiosum</taxon>
    </lineage>
</organism>
<dbReference type="EMBL" id="LNJE01000007">
    <property type="protein sequence ID" value="KYC57949.1"/>
    <property type="molecule type" value="Genomic_DNA"/>
</dbReference>
<proteinExistence type="predicted"/>
<accession>A0A150JL23</accession>
<name>A0A150JL23_9EURY</name>
<reference evidence="1" key="1">
    <citation type="journal article" date="2016" name="ISME J.">
        <title>Chasing the elusive Euryarchaeota class WSA2: genomes reveal a uniquely fastidious methyl-reducing methanogen.</title>
        <authorList>
            <person name="Nobu M.K."/>
            <person name="Narihiro T."/>
            <person name="Kuroda K."/>
            <person name="Mei R."/>
            <person name="Liu W.T."/>
        </authorList>
    </citation>
    <scope>NUCLEOTIDE SEQUENCE [LARGE SCALE GENOMIC DNA]</scope>
    <source>
        <strain evidence="1">ADurb1213_Bin02801</strain>
    </source>
</reference>
<protein>
    <submittedName>
        <fullName evidence="1">Uncharacterized protein</fullName>
    </submittedName>
</protein>
<evidence type="ECO:0000313" key="1">
    <source>
        <dbReference type="EMBL" id="KYC57949.1"/>
    </source>
</evidence>
<gene>
    <name evidence="1" type="ORF">APG09_00836</name>
</gene>
<dbReference type="AlphaFoldDB" id="A0A150JL23"/>
<comment type="caution">
    <text evidence="1">The sequence shown here is derived from an EMBL/GenBank/DDBJ whole genome shotgun (WGS) entry which is preliminary data.</text>
</comment>
<accession>A0A150JIW5</accession>
<sequence>MCKIIIKFKKAKRGQDIIDNIVAMGIFTVAFLYIVYTTVNTITPLLETEEYIDVQLTAFTTIEKVISDPVYGLASRDHVISYDKLVEFISKEDTAKYPRCPLENSQNSYIKLLNKLGLIDYKNNLTKYNLQFIISSTHIKVQTLANVSQLDIDDFNYSLPTGYSVSDRIFYNTDKAYLGNKSYEFLVLRGNNGKDYNRVYIDANFNKNFQDEVDRGFYGFDSEGIPISGLSKNDDFNLSSQKYILTDIYKDGQGLEILGIDAADEILGYRRSYSDIVLVISRLVLVDEFGELKEKKITLIMWEGNRFHC</sequence>